<sequence length="940" mass="95881">MRSLLHTPRTRKRGLAAATIAALALITSVLVAPAAQALSDTGTGGVFVPVTGARIVDSAMTGKQWKTVQVAGKGGVPSDGSAGAVSVVATLIGISKQGILTGRPNADEPSTTMGIYGGENNQNTSFSAVLAVNSDGTIQVSAETNARLLLDVQGYYTANTDGTAPGGFVPMNGSRIVDTRNGTGAPKAALTSGKTVDLQVGGVAGVPKDASAVIVNMIAANTGSTSGFFTPYATGGTRPPNSFNYAGGGVATSMQAQVKLSSAGKLTVFNQDSTADLVLEVQGYFTAAGKGGAVFTPGAGRAYDTRTGGNKAVGANETRSIQIAGKAGVPVMGSGINAVVLTLTALKSTAGSGNATVWADGTTRPSTTSINFDQTTIRTNTITVPLGANGKVALNNVADWTDYVIDVQGWYSNPMAPRITCPGYAAGSWTATMPTDDIACSITAPAMSESDETIVPSIDGGALDPTPLNDSGETTISVSIPASAGTHTLTAQLKAASWGNAAPTSAYGFGLGDWAKKDLTATPADGSTTPLSPSLAVASSGNDDFLPDAQYRYLVATSPTGFAAPVADSGWVTGPFDLTQGTLSSGTTYYWQAEVKGTSGASSAVADVTSPTWSFATNTTDNVAQAQQICGQMADKAIAAAQNAGVTNDSLDQYVACSETTVQVQSTQPDASNTTPAAATSALSKHSAVIHLAADSSSQAATDTSFAYNIATDKGVDLTGLSEADAADAVSSIQPTTGTDDGAATTSSFRQKAGSAAIKLASTIQRASSTPSTDGLSATYRQINSTYKETIGAQMAYGLKRKGKWVSRSTIKNTVVLNLGGIASASVSYTWTSLSNRQIASTVRPTLFQQHGIASPSYVDGVIIGEGKGIPTFHTSYSDKGTLLFNRGAAKYHIEPLTLEVNDLAYGHKFTYIGSLGVGHRWQCYKTVVCKFPGGKEAGV</sequence>
<dbReference type="PROSITE" id="PS51318">
    <property type="entry name" value="TAT"/>
    <property type="match status" value="1"/>
</dbReference>
<feature type="chain" id="PRO_5032999793" description="Fibronectin type-III domain-containing protein" evidence="1">
    <location>
        <begin position="38"/>
        <end position="940"/>
    </location>
</feature>
<evidence type="ECO:0000313" key="2">
    <source>
        <dbReference type="EMBL" id="NUU26879.1"/>
    </source>
</evidence>
<protein>
    <recommendedName>
        <fullName evidence="4">Fibronectin type-III domain-containing protein</fullName>
    </recommendedName>
</protein>
<dbReference type="InterPro" id="IPR006311">
    <property type="entry name" value="TAT_signal"/>
</dbReference>
<name>A0A850DQJ5_9MICO</name>
<dbReference type="RefSeq" id="WP_175325045.1">
    <property type="nucleotide sequence ID" value="NZ_JABMCG010000062.1"/>
</dbReference>
<dbReference type="GO" id="GO:0005975">
    <property type="term" value="P:carbohydrate metabolic process"/>
    <property type="evidence" value="ECO:0007669"/>
    <property type="project" value="UniProtKB-ARBA"/>
</dbReference>
<dbReference type="EMBL" id="JABMCG010000062">
    <property type="protein sequence ID" value="NUU26879.1"/>
    <property type="molecule type" value="Genomic_DNA"/>
</dbReference>
<dbReference type="AlphaFoldDB" id="A0A850DQJ5"/>
<comment type="caution">
    <text evidence="2">The sequence shown here is derived from an EMBL/GenBank/DDBJ whole genome shotgun (WGS) entry which is preliminary data.</text>
</comment>
<keyword evidence="1" id="KW-0732">Signal</keyword>
<feature type="signal peptide" evidence="1">
    <location>
        <begin position="1"/>
        <end position="37"/>
    </location>
</feature>
<dbReference type="Gene3D" id="2.60.40.10">
    <property type="entry name" value="Immunoglobulins"/>
    <property type="match status" value="1"/>
</dbReference>
<organism evidence="2 3">
    <name type="scientific">Curtobacterium citreum</name>
    <dbReference type="NCBI Taxonomy" id="2036"/>
    <lineage>
        <taxon>Bacteria</taxon>
        <taxon>Bacillati</taxon>
        <taxon>Actinomycetota</taxon>
        <taxon>Actinomycetes</taxon>
        <taxon>Micrococcales</taxon>
        <taxon>Microbacteriaceae</taxon>
        <taxon>Curtobacterium</taxon>
    </lineage>
</organism>
<proteinExistence type="predicted"/>
<evidence type="ECO:0000313" key="3">
    <source>
        <dbReference type="Proteomes" id="UP000539146"/>
    </source>
</evidence>
<accession>A0A850DQJ5</accession>
<evidence type="ECO:0000256" key="1">
    <source>
        <dbReference type="SAM" id="SignalP"/>
    </source>
</evidence>
<dbReference type="Proteomes" id="UP000539146">
    <property type="component" value="Unassembled WGS sequence"/>
</dbReference>
<gene>
    <name evidence="2" type="ORF">HP467_01955</name>
</gene>
<evidence type="ECO:0008006" key="4">
    <source>
        <dbReference type="Google" id="ProtNLM"/>
    </source>
</evidence>
<reference evidence="2 3" key="1">
    <citation type="submission" date="2020-05" db="EMBL/GenBank/DDBJ databases">
        <title>Genome Sequencing of Type Strains.</title>
        <authorList>
            <person name="Lemaire J.F."/>
            <person name="Inderbitzin P."/>
            <person name="Gregorio O.A."/>
            <person name="Collins S.B."/>
            <person name="Wespe N."/>
            <person name="Knight-Connoni V."/>
        </authorList>
    </citation>
    <scope>NUCLEOTIDE SEQUENCE [LARGE SCALE GENOMIC DNA]</scope>
    <source>
        <strain evidence="2 3">DSM 20512</strain>
    </source>
</reference>
<dbReference type="InterPro" id="IPR013783">
    <property type="entry name" value="Ig-like_fold"/>
</dbReference>